<evidence type="ECO:0000313" key="2">
    <source>
        <dbReference type="Proteomes" id="UP001454036"/>
    </source>
</evidence>
<dbReference type="AlphaFoldDB" id="A0AAV3PHV1"/>
<accession>A0AAV3PHV1</accession>
<name>A0AAV3PHV1_LITER</name>
<evidence type="ECO:0000313" key="1">
    <source>
        <dbReference type="EMBL" id="GAA0151309.1"/>
    </source>
</evidence>
<gene>
    <name evidence="1" type="ORF">LIER_10054</name>
</gene>
<dbReference type="SUPFAM" id="SSF56672">
    <property type="entry name" value="DNA/RNA polymerases"/>
    <property type="match status" value="1"/>
</dbReference>
<proteinExistence type="predicted"/>
<comment type="caution">
    <text evidence="1">The sequence shown here is derived from an EMBL/GenBank/DDBJ whole genome shotgun (WGS) entry which is preliminary data.</text>
</comment>
<protein>
    <submittedName>
        <fullName evidence="1">Uncharacterized protein</fullName>
    </submittedName>
</protein>
<dbReference type="InterPro" id="IPR043502">
    <property type="entry name" value="DNA/RNA_pol_sf"/>
</dbReference>
<organism evidence="1 2">
    <name type="scientific">Lithospermum erythrorhizon</name>
    <name type="common">Purple gromwell</name>
    <name type="synonym">Lithospermum officinale var. erythrorhizon</name>
    <dbReference type="NCBI Taxonomy" id="34254"/>
    <lineage>
        <taxon>Eukaryota</taxon>
        <taxon>Viridiplantae</taxon>
        <taxon>Streptophyta</taxon>
        <taxon>Embryophyta</taxon>
        <taxon>Tracheophyta</taxon>
        <taxon>Spermatophyta</taxon>
        <taxon>Magnoliopsida</taxon>
        <taxon>eudicotyledons</taxon>
        <taxon>Gunneridae</taxon>
        <taxon>Pentapetalae</taxon>
        <taxon>asterids</taxon>
        <taxon>lamiids</taxon>
        <taxon>Boraginales</taxon>
        <taxon>Boraginaceae</taxon>
        <taxon>Boraginoideae</taxon>
        <taxon>Lithospermeae</taxon>
        <taxon>Lithospermum</taxon>
    </lineage>
</organism>
<dbReference type="EMBL" id="BAABME010001759">
    <property type="protein sequence ID" value="GAA0151309.1"/>
    <property type="molecule type" value="Genomic_DNA"/>
</dbReference>
<sequence>MISEQGIEPKRNKIKFILDIQPPREYKDIPKLTGCVATLSRFISKSGEQNLPFFKNLSEPRAASFIWMTNAMKLLRN</sequence>
<keyword evidence="2" id="KW-1185">Reference proteome</keyword>
<reference evidence="1 2" key="1">
    <citation type="submission" date="2024-01" db="EMBL/GenBank/DDBJ databases">
        <title>The complete chloroplast genome sequence of Lithospermum erythrorhizon: insights into the phylogenetic relationship among Boraginaceae species and the maternal lineages of purple gromwells.</title>
        <authorList>
            <person name="Okada T."/>
            <person name="Watanabe K."/>
        </authorList>
    </citation>
    <scope>NUCLEOTIDE SEQUENCE [LARGE SCALE GENOMIC DNA]</scope>
</reference>
<dbReference type="Proteomes" id="UP001454036">
    <property type="component" value="Unassembled WGS sequence"/>
</dbReference>